<protein>
    <submittedName>
        <fullName evidence="1">Uncharacterized protein</fullName>
    </submittedName>
</protein>
<evidence type="ECO:0000313" key="2">
    <source>
        <dbReference type="Proteomes" id="UP001333110"/>
    </source>
</evidence>
<organism evidence="1 2">
    <name type="scientific">Mycteria americana</name>
    <name type="common">Wood stork</name>
    <dbReference type="NCBI Taxonomy" id="33587"/>
    <lineage>
        <taxon>Eukaryota</taxon>
        <taxon>Metazoa</taxon>
        <taxon>Chordata</taxon>
        <taxon>Craniata</taxon>
        <taxon>Vertebrata</taxon>
        <taxon>Euteleostomi</taxon>
        <taxon>Archelosauria</taxon>
        <taxon>Archosauria</taxon>
        <taxon>Dinosauria</taxon>
        <taxon>Saurischia</taxon>
        <taxon>Theropoda</taxon>
        <taxon>Coelurosauria</taxon>
        <taxon>Aves</taxon>
        <taxon>Neognathae</taxon>
        <taxon>Neoaves</taxon>
        <taxon>Aequornithes</taxon>
        <taxon>Ciconiiformes</taxon>
        <taxon>Ciconiidae</taxon>
        <taxon>Mycteria</taxon>
    </lineage>
</organism>
<keyword evidence="2" id="KW-1185">Reference proteome</keyword>
<proteinExistence type="predicted"/>
<sequence length="197" mass="22105">MERDFYQGLSNRTKVNGFKLKEGNANSGAVIRNCSVPPSQQARISNTRKLGRQITWANANAQLPPTSVQNLCNTFPGLMRFNKAKGKVLHLGQSNPQYQYRVGDDGVESSPAEKDLGVLVDEKSGMRQQCALAAQKAKRILGCIQSSVARRLREVILLLYWALVRPHLEYCVQLWGPQHKTDMDLLGQVQRRAKKMV</sequence>
<dbReference type="AlphaFoldDB" id="A0AAN7MGG4"/>
<name>A0AAN7MGG4_MYCAM</name>
<comment type="caution">
    <text evidence="1">The sequence shown here is derived from an EMBL/GenBank/DDBJ whole genome shotgun (WGS) entry which is preliminary data.</text>
</comment>
<evidence type="ECO:0000313" key="1">
    <source>
        <dbReference type="EMBL" id="KAK4805785.1"/>
    </source>
</evidence>
<dbReference type="Proteomes" id="UP001333110">
    <property type="component" value="Unassembled WGS sequence"/>
</dbReference>
<gene>
    <name evidence="1" type="ORF">QYF61_000391</name>
</gene>
<dbReference type="EMBL" id="JAUNZN010000053">
    <property type="protein sequence ID" value="KAK4805785.1"/>
    <property type="molecule type" value="Genomic_DNA"/>
</dbReference>
<reference evidence="1 2" key="1">
    <citation type="journal article" date="2023" name="J. Hered.">
        <title>Chromosome-level genome of the wood stork (Mycteria americana) provides insight into avian chromosome evolution.</title>
        <authorList>
            <person name="Flamio R. Jr."/>
            <person name="Ramstad K.M."/>
        </authorList>
    </citation>
    <scope>NUCLEOTIDE SEQUENCE [LARGE SCALE GENOMIC DNA]</scope>
    <source>
        <strain evidence="1">JAX WOST 10</strain>
    </source>
</reference>
<dbReference type="PANTHER" id="PTHR33332">
    <property type="entry name" value="REVERSE TRANSCRIPTASE DOMAIN-CONTAINING PROTEIN"/>
    <property type="match status" value="1"/>
</dbReference>
<accession>A0AAN7MGG4</accession>
<dbReference type="PRINTS" id="PR01345">
    <property type="entry name" value="CERVTRCPTASE"/>
</dbReference>